<dbReference type="InterPro" id="IPR052192">
    <property type="entry name" value="Insect_Ionotropic_Sensory_Rcpt"/>
</dbReference>
<keyword evidence="6" id="KW-0675">Receptor</keyword>
<keyword evidence="11" id="KW-1185">Reference proteome</keyword>
<name>A0A811U2Q3_CERCA</name>
<comment type="caution">
    <text evidence="10">The sequence shown here is derived from an EMBL/GenBank/DDBJ whole genome shotgun (WGS) entry which is preliminary data.</text>
</comment>
<keyword evidence="9" id="KW-0732">Signal</keyword>
<evidence type="ECO:0000256" key="3">
    <source>
        <dbReference type="ARBA" id="ARBA00022692"/>
    </source>
</evidence>
<evidence type="ECO:0000256" key="9">
    <source>
        <dbReference type="SAM" id="SignalP"/>
    </source>
</evidence>
<reference evidence="10" key="1">
    <citation type="submission" date="2020-11" db="EMBL/GenBank/DDBJ databases">
        <authorList>
            <person name="Whitehead M."/>
        </authorList>
    </citation>
    <scope>NUCLEOTIDE SEQUENCE</scope>
    <source>
        <strain evidence="10">EGII</strain>
    </source>
</reference>
<comment type="subcellular location">
    <subcellularLocation>
        <location evidence="1">Cell membrane</location>
        <topology evidence="1">Multi-pass membrane protein</topology>
    </subcellularLocation>
</comment>
<keyword evidence="4 8" id="KW-1133">Transmembrane helix</keyword>
<dbReference type="OrthoDB" id="7959891at2759"/>
<dbReference type="PANTHER" id="PTHR42643:SF41">
    <property type="entry name" value="IONOTROPIC RECEPTOR 20A-RELATED"/>
    <property type="match status" value="1"/>
</dbReference>
<dbReference type="AlphaFoldDB" id="A0A811U2Q3"/>
<evidence type="ECO:0000256" key="6">
    <source>
        <dbReference type="ARBA" id="ARBA00023170"/>
    </source>
</evidence>
<evidence type="ECO:0000256" key="1">
    <source>
        <dbReference type="ARBA" id="ARBA00004651"/>
    </source>
</evidence>
<gene>
    <name evidence="10" type="ORF">CCAP1982_LOCUS464</name>
</gene>
<keyword evidence="7" id="KW-0325">Glycoprotein</keyword>
<dbReference type="Proteomes" id="UP000606786">
    <property type="component" value="Unassembled WGS sequence"/>
</dbReference>
<dbReference type="EMBL" id="CAJHJT010000001">
    <property type="protein sequence ID" value="CAD6991545.1"/>
    <property type="molecule type" value="Genomic_DNA"/>
</dbReference>
<evidence type="ECO:0000256" key="8">
    <source>
        <dbReference type="SAM" id="Phobius"/>
    </source>
</evidence>
<feature type="transmembrane region" description="Helical" evidence="8">
    <location>
        <begin position="409"/>
        <end position="432"/>
    </location>
</feature>
<evidence type="ECO:0000256" key="4">
    <source>
        <dbReference type="ARBA" id="ARBA00022989"/>
    </source>
</evidence>
<sequence>MLLLHNITALLGLIEFSATNEDFLKIIKDIVAVTATAQKTKTLIYASNGFAECNRAEQDKVDVALQLNSLLNPKLMALISIDGYAPTKPYKRLFSLNVLSVVQLNGEWESDQQLVRKLLMNLDRNRQSGIILLFCDAVSQTYATWIMQHCAEVGAINVIALQPNMTVKEQSYWTLQLFPEKQIVQQKLPTFYRGIFPDHLSNMHGCPLRFIASGWHPQIYNYISPAGKVRLSGYLGNTFNAYAHHRNATVLTPGSYPNGLLNYPQVRNILLNNGADMGPLWPFHLREDSLGYTSTLHRFDLCLMVPVENRMPSNMWDVYNEQQKFFGQPLFRISNICFQKGGSLLVPLPANSIYRESLNDFIGRIRSAGLTDFWLRSSFFELVKMKRITIEDRNPLEVFKPMKVEDLQYILLIMSCLISLSFGCFALEILWMKIKKQFFSNKKVDRKLSKNPQRQAIKI</sequence>
<protein>
    <submittedName>
        <fullName evidence="10">(Mediterranean fruit fly) hypothetical protein</fullName>
    </submittedName>
</protein>
<feature type="chain" id="PRO_5032943770" evidence="9">
    <location>
        <begin position="20"/>
        <end position="459"/>
    </location>
</feature>
<evidence type="ECO:0000313" key="10">
    <source>
        <dbReference type="EMBL" id="CAD6991545.1"/>
    </source>
</evidence>
<evidence type="ECO:0000256" key="7">
    <source>
        <dbReference type="ARBA" id="ARBA00023180"/>
    </source>
</evidence>
<evidence type="ECO:0000256" key="5">
    <source>
        <dbReference type="ARBA" id="ARBA00023136"/>
    </source>
</evidence>
<feature type="signal peptide" evidence="9">
    <location>
        <begin position="1"/>
        <end position="19"/>
    </location>
</feature>
<dbReference type="GO" id="GO:0005886">
    <property type="term" value="C:plasma membrane"/>
    <property type="evidence" value="ECO:0007669"/>
    <property type="project" value="UniProtKB-SubCell"/>
</dbReference>
<keyword evidence="3 8" id="KW-0812">Transmembrane</keyword>
<keyword evidence="2" id="KW-1003">Cell membrane</keyword>
<evidence type="ECO:0000256" key="2">
    <source>
        <dbReference type="ARBA" id="ARBA00022475"/>
    </source>
</evidence>
<keyword evidence="5 8" id="KW-0472">Membrane</keyword>
<organism evidence="10 11">
    <name type="scientific">Ceratitis capitata</name>
    <name type="common">Mediterranean fruit fly</name>
    <name type="synonym">Tephritis capitata</name>
    <dbReference type="NCBI Taxonomy" id="7213"/>
    <lineage>
        <taxon>Eukaryota</taxon>
        <taxon>Metazoa</taxon>
        <taxon>Ecdysozoa</taxon>
        <taxon>Arthropoda</taxon>
        <taxon>Hexapoda</taxon>
        <taxon>Insecta</taxon>
        <taxon>Pterygota</taxon>
        <taxon>Neoptera</taxon>
        <taxon>Endopterygota</taxon>
        <taxon>Diptera</taxon>
        <taxon>Brachycera</taxon>
        <taxon>Muscomorpha</taxon>
        <taxon>Tephritoidea</taxon>
        <taxon>Tephritidae</taxon>
        <taxon>Ceratitis</taxon>
        <taxon>Ceratitis</taxon>
    </lineage>
</organism>
<accession>A0A811U2Q3</accession>
<evidence type="ECO:0000313" key="11">
    <source>
        <dbReference type="Proteomes" id="UP000606786"/>
    </source>
</evidence>
<proteinExistence type="predicted"/>
<dbReference type="PANTHER" id="PTHR42643">
    <property type="entry name" value="IONOTROPIC RECEPTOR 20A-RELATED"/>
    <property type="match status" value="1"/>
</dbReference>